<organism evidence="1">
    <name type="scientific">Lotus japonicus</name>
    <name type="common">Lotus corniculatus var. japonicus</name>
    <dbReference type="NCBI Taxonomy" id="34305"/>
    <lineage>
        <taxon>Eukaryota</taxon>
        <taxon>Viridiplantae</taxon>
        <taxon>Streptophyta</taxon>
        <taxon>Embryophyta</taxon>
        <taxon>Tracheophyta</taxon>
        <taxon>Spermatophyta</taxon>
        <taxon>Magnoliopsida</taxon>
        <taxon>eudicotyledons</taxon>
        <taxon>Gunneridae</taxon>
        <taxon>Pentapetalae</taxon>
        <taxon>rosids</taxon>
        <taxon>fabids</taxon>
        <taxon>Fabales</taxon>
        <taxon>Fabaceae</taxon>
        <taxon>Papilionoideae</taxon>
        <taxon>50 kb inversion clade</taxon>
        <taxon>NPAAA clade</taxon>
        <taxon>Hologalegina</taxon>
        <taxon>robinioid clade</taxon>
        <taxon>Loteae</taxon>
        <taxon>Lotus</taxon>
    </lineage>
</organism>
<proteinExistence type="evidence at transcript level"/>
<dbReference type="AlphaFoldDB" id="I3T5N9"/>
<accession>I3T5N9</accession>
<sequence length="73" mass="8035">MSNLGTLVKFSIKLTAKSMSSVKKEATHLMISMSRVDDKAFFNIFGNSGGDVAFNSRVCKTRSPENPFQETSN</sequence>
<name>I3T5N9_LOTJA</name>
<reference evidence="1" key="1">
    <citation type="submission" date="2012-05" db="EMBL/GenBank/DDBJ databases">
        <authorList>
            <person name="Krishnakumar V."/>
            <person name="Cheung F."/>
            <person name="Xiao Y."/>
            <person name="Chan A."/>
            <person name="Moskal W.A."/>
            <person name="Town C.D."/>
        </authorList>
    </citation>
    <scope>NUCLEOTIDE SEQUENCE</scope>
</reference>
<dbReference type="EMBL" id="BT148037">
    <property type="protein sequence ID" value="AFK47831.1"/>
    <property type="molecule type" value="mRNA"/>
</dbReference>
<evidence type="ECO:0000313" key="1">
    <source>
        <dbReference type="EMBL" id="AFK47831.1"/>
    </source>
</evidence>
<protein>
    <submittedName>
        <fullName evidence="1">Uncharacterized protein</fullName>
    </submittedName>
</protein>